<accession>A0ABY8J995</accession>
<evidence type="ECO:0000313" key="4">
    <source>
        <dbReference type="Proteomes" id="UP001221546"/>
    </source>
</evidence>
<gene>
    <name evidence="3" type="ORF">QA636_27250</name>
</gene>
<feature type="domain" description="SnoaL-like" evidence="2">
    <location>
        <begin position="11"/>
        <end position="82"/>
    </location>
</feature>
<dbReference type="Gene3D" id="3.10.450.50">
    <property type="match status" value="1"/>
</dbReference>
<evidence type="ECO:0000256" key="1">
    <source>
        <dbReference type="SAM" id="Phobius"/>
    </source>
</evidence>
<keyword evidence="4" id="KW-1185">Reference proteome</keyword>
<evidence type="ECO:0000259" key="2">
    <source>
        <dbReference type="Pfam" id="PF12680"/>
    </source>
</evidence>
<sequence>MSFDPMAAAVDWLDAYRAGDIEDIVGMFADDAVIHCDCGGQKTLTGREALRAYWVDRLKRYPAFGLNDMQPNRDYVAVSYITTSGLVSALLIFNAAGQIKSVSCGPGAARD</sequence>
<dbReference type="SUPFAM" id="SSF54427">
    <property type="entry name" value="NTF2-like"/>
    <property type="match status" value="1"/>
</dbReference>
<dbReference type="RefSeq" id="WP_057017189.1">
    <property type="nucleotide sequence ID" value="NZ_CP121646.1"/>
</dbReference>
<organism evidence="3 4">
    <name type="scientific">Bradyrhizobium brasilense</name>
    <dbReference type="NCBI Taxonomy" id="1419277"/>
    <lineage>
        <taxon>Bacteria</taxon>
        <taxon>Pseudomonadati</taxon>
        <taxon>Pseudomonadota</taxon>
        <taxon>Alphaproteobacteria</taxon>
        <taxon>Hyphomicrobiales</taxon>
        <taxon>Nitrobacteraceae</taxon>
        <taxon>Bradyrhizobium</taxon>
    </lineage>
</organism>
<dbReference type="EMBL" id="CP121646">
    <property type="protein sequence ID" value="WFU61211.1"/>
    <property type="molecule type" value="Genomic_DNA"/>
</dbReference>
<keyword evidence="1" id="KW-0812">Transmembrane</keyword>
<protein>
    <submittedName>
        <fullName evidence="3">Nuclear transport factor 2 family protein</fullName>
    </submittedName>
</protein>
<keyword evidence="1" id="KW-1133">Transmembrane helix</keyword>
<keyword evidence="1" id="KW-0472">Membrane</keyword>
<feature type="transmembrane region" description="Helical" evidence="1">
    <location>
        <begin position="75"/>
        <end position="93"/>
    </location>
</feature>
<proteinExistence type="predicted"/>
<name>A0ABY8J995_9BRAD</name>
<evidence type="ECO:0000313" key="3">
    <source>
        <dbReference type="EMBL" id="WFU61211.1"/>
    </source>
</evidence>
<dbReference type="Pfam" id="PF12680">
    <property type="entry name" value="SnoaL_2"/>
    <property type="match status" value="1"/>
</dbReference>
<dbReference type="InterPro" id="IPR032710">
    <property type="entry name" value="NTF2-like_dom_sf"/>
</dbReference>
<dbReference type="InterPro" id="IPR037401">
    <property type="entry name" value="SnoaL-like"/>
</dbReference>
<dbReference type="Proteomes" id="UP001221546">
    <property type="component" value="Chromosome"/>
</dbReference>
<reference evidence="3 4" key="1">
    <citation type="submission" date="2023-04" db="EMBL/GenBank/DDBJ databases">
        <title>Australian commercial rhizobial inoculants.</title>
        <authorList>
            <person name="Kohlmeier M.G."/>
            <person name="O'Hara G.W."/>
            <person name="Colombi E."/>
            <person name="Ramsay J.P."/>
            <person name="Terpolilli J."/>
        </authorList>
    </citation>
    <scope>NUCLEOTIDE SEQUENCE [LARGE SCALE GENOMIC DNA]</scope>
    <source>
        <strain evidence="3 4">CB627</strain>
    </source>
</reference>